<protein>
    <submittedName>
        <fullName evidence="1">Uncharacterized protein</fullName>
    </submittedName>
</protein>
<gene>
    <name evidence="1" type="ORF">M9H77_24411</name>
</gene>
<evidence type="ECO:0000313" key="1">
    <source>
        <dbReference type="EMBL" id="KAI5665088.1"/>
    </source>
</evidence>
<evidence type="ECO:0000313" key="2">
    <source>
        <dbReference type="Proteomes" id="UP001060085"/>
    </source>
</evidence>
<dbReference type="EMBL" id="CM044705">
    <property type="protein sequence ID" value="KAI5665088.1"/>
    <property type="molecule type" value="Genomic_DNA"/>
</dbReference>
<comment type="caution">
    <text evidence="1">The sequence shown here is derived from an EMBL/GenBank/DDBJ whole genome shotgun (WGS) entry which is preliminary data.</text>
</comment>
<organism evidence="1 2">
    <name type="scientific">Catharanthus roseus</name>
    <name type="common">Madagascar periwinkle</name>
    <name type="synonym">Vinca rosea</name>
    <dbReference type="NCBI Taxonomy" id="4058"/>
    <lineage>
        <taxon>Eukaryota</taxon>
        <taxon>Viridiplantae</taxon>
        <taxon>Streptophyta</taxon>
        <taxon>Embryophyta</taxon>
        <taxon>Tracheophyta</taxon>
        <taxon>Spermatophyta</taxon>
        <taxon>Magnoliopsida</taxon>
        <taxon>eudicotyledons</taxon>
        <taxon>Gunneridae</taxon>
        <taxon>Pentapetalae</taxon>
        <taxon>asterids</taxon>
        <taxon>lamiids</taxon>
        <taxon>Gentianales</taxon>
        <taxon>Apocynaceae</taxon>
        <taxon>Rauvolfioideae</taxon>
        <taxon>Vinceae</taxon>
        <taxon>Catharanthinae</taxon>
        <taxon>Catharanthus</taxon>
    </lineage>
</organism>
<accession>A0ACC0AYU3</accession>
<reference evidence="2" key="1">
    <citation type="journal article" date="2023" name="Nat. Plants">
        <title>Single-cell RNA sequencing provides a high-resolution roadmap for understanding the multicellular compartmentation of specialized metabolism.</title>
        <authorList>
            <person name="Sun S."/>
            <person name="Shen X."/>
            <person name="Li Y."/>
            <person name="Li Y."/>
            <person name="Wang S."/>
            <person name="Li R."/>
            <person name="Zhang H."/>
            <person name="Shen G."/>
            <person name="Guo B."/>
            <person name="Wei J."/>
            <person name="Xu J."/>
            <person name="St-Pierre B."/>
            <person name="Chen S."/>
            <person name="Sun C."/>
        </authorList>
    </citation>
    <scope>NUCLEOTIDE SEQUENCE [LARGE SCALE GENOMIC DNA]</scope>
</reference>
<proteinExistence type="predicted"/>
<keyword evidence="2" id="KW-1185">Reference proteome</keyword>
<sequence>MFHLNIPFFSSVLALALLALFLLNCLYSLFKPQKNLPPSPPKLPIIGNLHQLGTYPHRSLQSLSRKYGQLMLLHLGSAPVLVVSSADAASEIMKTHDLIFSDRPHSSMPDKLLYGSKDIGFSPYGEYWRQVRSICVLHFLNNKRVQSFRHVREEETSQMIEKIRKSRLVNLSEIFATLTNDVVCRVALGRKYSDGERGSNKFKELLCGFGELLGAVNIGDYIPWLSWVNRFNGLDAKAEKVAKEIDEFLESVVADRKNRSKKPQSDSIASNFLDIMLEIQEGDLAGFAIEQDTIKALILDMFAAGSDTTSTVMEWAMAELLKHPEKMKKLQYEIRQVAQDKPEINEDDLEKLPYLKAVIKETLRLHIPLSLLVPRKSMEDINIMGYNISSGTQVIVNAWAIARDQQWWEDPEEFRPERFLNNNIDFRGFHFQFIPFGSGRRRCPGSTFAIAINEVALGKLLHKFNFALPNETKPEHLDMSECFGLTVRKRLPLIVVATPY</sequence>
<dbReference type="Proteomes" id="UP001060085">
    <property type="component" value="Linkage Group LG05"/>
</dbReference>
<name>A0ACC0AYU3_CATRO</name>